<accession>A0ACB7G4Z6</accession>
<proteinExistence type="predicted"/>
<reference evidence="2" key="1">
    <citation type="journal article" date="2016" name="Nat. Biotechnol.">
        <title>Sequencing wild and cultivated cassava and related species reveals extensive interspecific hybridization and genetic diversity.</title>
        <authorList>
            <person name="Bredeson J.V."/>
            <person name="Lyons J.B."/>
            <person name="Prochnik S.E."/>
            <person name="Wu G.A."/>
            <person name="Ha C.M."/>
            <person name="Edsinger-Gonzales E."/>
            <person name="Grimwood J."/>
            <person name="Schmutz J."/>
            <person name="Rabbi I.Y."/>
            <person name="Egesi C."/>
            <person name="Nauluvula P."/>
            <person name="Lebot V."/>
            <person name="Ndunguru J."/>
            <person name="Mkamilo G."/>
            <person name="Bart R.S."/>
            <person name="Setter T.L."/>
            <person name="Gleadow R.M."/>
            <person name="Kulakow P."/>
            <person name="Ferguson M.E."/>
            <person name="Rounsley S."/>
            <person name="Rokhsar D.S."/>
        </authorList>
    </citation>
    <scope>NUCLEOTIDE SEQUENCE [LARGE SCALE GENOMIC DNA]</scope>
    <source>
        <strain evidence="2">cv. AM560-2</strain>
    </source>
</reference>
<organism evidence="1 2">
    <name type="scientific">Manihot esculenta</name>
    <name type="common">Cassava</name>
    <name type="synonym">Jatropha manihot</name>
    <dbReference type="NCBI Taxonomy" id="3983"/>
    <lineage>
        <taxon>Eukaryota</taxon>
        <taxon>Viridiplantae</taxon>
        <taxon>Streptophyta</taxon>
        <taxon>Embryophyta</taxon>
        <taxon>Tracheophyta</taxon>
        <taxon>Spermatophyta</taxon>
        <taxon>Magnoliopsida</taxon>
        <taxon>eudicotyledons</taxon>
        <taxon>Gunneridae</taxon>
        <taxon>Pentapetalae</taxon>
        <taxon>rosids</taxon>
        <taxon>fabids</taxon>
        <taxon>Malpighiales</taxon>
        <taxon>Euphorbiaceae</taxon>
        <taxon>Crotonoideae</taxon>
        <taxon>Manihoteae</taxon>
        <taxon>Manihot</taxon>
    </lineage>
</organism>
<dbReference type="Proteomes" id="UP000091857">
    <property type="component" value="Chromosome 16"/>
</dbReference>
<keyword evidence="2" id="KW-1185">Reference proteome</keyword>
<protein>
    <submittedName>
        <fullName evidence="1">Uncharacterized protein</fullName>
    </submittedName>
</protein>
<sequence>MWVRVSVLEKMNSLFTDMKGELKVLGLQEELDFIIIETIMGEIGDFGYAFM</sequence>
<evidence type="ECO:0000313" key="2">
    <source>
        <dbReference type="Proteomes" id="UP000091857"/>
    </source>
</evidence>
<name>A0ACB7G4Z6_MANES</name>
<evidence type="ECO:0000313" key="1">
    <source>
        <dbReference type="EMBL" id="KAG8635338.1"/>
    </source>
</evidence>
<gene>
    <name evidence="1" type="ORF">MANES_16G021501v8</name>
</gene>
<dbReference type="EMBL" id="CM004402">
    <property type="protein sequence ID" value="KAG8635338.1"/>
    <property type="molecule type" value="Genomic_DNA"/>
</dbReference>
<comment type="caution">
    <text evidence="1">The sequence shown here is derived from an EMBL/GenBank/DDBJ whole genome shotgun (WGS) entry which is preliminary data.</text>
</comment>